<proteinExistence type="predicted"/>
<gene>
    <name evidence="5" type="ORF">Sango_2410000</name>
</gene>
<feature type="compositionally biased region" description="Basic and acidic residues" evidence="3">
    <location>
        <begin position="133"/>
        <end position="142"/>
    </location>
</feature>
<name>A0AAE1W7H6_9LAMI</name>
<keyword evidence="2" id="KW-0175">Coiled coil</keyword>
<dbReference type="Proteomes" id="UP001289374">
    <property type="component" value="Unassembled WGS sequence"/>
</dbReference>
<sequence length="273" mass="31835">MASSYVKESLKCDPRYKSVKHEDREKLFNEYVAELKAAEEETVRKAKAKQDEEVIELLPTFKIANSVLIMRVYFLFALGETEGKRKSSTQEKEREEQEVERVRQKARRKEALESYQALLVETIKDPQASWTESKPKLEKDPQGRAANPHLDKSDLEKLFREHVKTLYERCAVEFKALLMEVITADAAAQEAQDGKTPITSWSTAKQLLKNDPRYNKMPRKERESLWRRHADEIQRKQKKVHDQEGEKPAEGKSRTSVDSGKHLSGWRRAHDRR</sequence>
<feature type="domain" description="FF" evidence="4">
    <location>
        <begin position="108"/>
        <end position="165"/>
    </location>
</feature>
<dbReference type="GO" id="GO:0005634">
    <property type="term" value="C:nucleus"/>
    <property type="evidence" value="ECO:0007669"/>
    <property type="project" value="TreeGrafter"/>
</dbReference>
<reference evidence="5" key="2">
    <citation type="journal article" date="2024" name="Plant">
        <title>Genomic evolution and insights into agronomic trait innovations of Sesamum species.</title>
        <authorList>
            <person name="Miao H."/>
            <person name="Wang L."/>
            <person name="Qu L."/>
            <person name="Liu H."/>
            <person name="Sun Y."/>
            <person name="Le M."/>
            <person name="Wang Q."/>
            <person name="Wei S."/>
            <person name="Zheng Y."/>
            <person name="Lin W."/>
            <person name="Duan Y."/>
            <person name="Cao H."/>
            <person name="Xiong S."/>
            <person name="Wang X."/>
            <person name="Wei L."/>
            <person name="Li C."/>
            <person name="Ma Q."/>
            <person name="Ju M."/>
            <person name="Zhao R."/>
            <person name="Li G."/>
            <person name="Mu C."/>
            <person name="Tian Q."/>
            <person name="Mei H."/>
            <person name="Zhang T."/>
            <person name="Gao T."/>
            <person name="Zhang H."/>
        </authorList>
    </citation>
    <scope>NUCLEOTIDE SEQUENCE</scope>
    <source>
        <strain evidence="5">K16</strain>
    </source>
</reference>
<protein>
    <submittedName>
        <fullName evidence="5">Pre-processing protein 40C</fullName>
    </submittedName>
</protein>
<dbReference type="SMART" id="SM00441">
    <property type="entry name" value="FF"/>
    <property type="match status" value="2"/>
</dbReference>
<accession>A0AAE1W7H6</accession>
<evidence type="ECO:0000313" key="6">
    <source>
        <dbReference type="Proteomes" id="UP001289374"/>
    </source>
</evidence>
<organism evidence="5 6">
    <name type="scientific">Sesamum angolense</name>
    <dbReference type="NCBI Taxonomy" id="2727404"/>
    <lineage>
        <taxon>Eukaryota</taxon>
        <taxon>Viridiplantae</taxon>
        <taxon>Streptophyta</taxon>
        <taxon>Embryophyta</taxon>
        <taxon>Tracheophyta</taxon>
        <taxon>Spermatophyta</taxon>
        <taxon>Magnoliopsida</taxon>
        <taxon>eudicotyledons</taxon>
        <taxon>Gunneridae</taxon>
        <taxon>Pentapetalae</taxon>
        <taxon>asterids</taxon>
        <taxon>lamiids</taxon>
        <taxon>Lamiales</taxon>
        <taxon>Pedaliaceae</taxon>
        <taxon>Sesamum</taxon>
    </lineage>
</organism>
<dbReference type="GO" id="GO:0070063">
    <property type="term" value="F:RNA polymerase binding"/>
    <property type="evidence" value="ECO:0007669"/>
    <property type="project" value="InterPro"/>
</dbReference>
<dbReference type="GO" id="GO:0003712">
    <property type="term" value="F:transcription coregulator activity"/>
    <property type="evidence" value="ECO:0007669"/>
    <property type="project" value="TreeGrafter"/>
</dbReference>
<dbReference type="FunFam" id="1.10.10.440:FF:000020">
    <property type="entry name" value="Pre-mRNA-processing protein 40C"/>
    <property type="match status" value="1"/>
</dbReference>
<keyword evidence="6" id="KW-1185">Reference proteome</keyword>
<feature type="compositionally biased region" description="Basic and acidic residues" evidence="3">
    <location>
        <begin position="209"/>
        <end position="261"/>
    </location>
</feature>
<dbReference type="FunFam" id="1.10.10.440:FF:000028">
    <property type="entry name" value="Pre-mRNA-processing protein 40C"/>
    <property type="match status" value="1"/>
</dbReference>
<feature type="coiled-coil region" evidence="2">
    <location>
        <begin position="21"/>
        <end position="52"/>
    </location>
</feature>
<evidence type="ECO:0000256" key="2">
    <source>
        <dbReference type="SAM" id="Coils"/>
    </source>
</evidence>
<evidence type="ECO:0000259" key="4">
    <source>
        <dbReference type="PROSITE" id="PS51676"/>
    </source>
</evidence>
<feature type="domain" description="FF" evidence="4">
    <location>
        <begin position="167"/>
        <end position="232"/>
    </location>
</feature>
<evidence type="ECO:0000313" key="5">
    <source>
        <dbReference type="EMBL" id="KAK4388034.1"/>
    </source>
</evidence>
<dbReference type="PROSITE" id="PS51676">
    <property type="entry name" value="FF"/>
    <property type="match status" value="2"/>
</dbReference>
<dbReference type="Pfam" id="PF01846">
    <property type="entry name" value="FF"/>
    <property type="match status" value="2"/>
</dbReference>
<dbReference type="SUPFAM" id="SSF81698">
    <property type="entry name" value="FF domain"/>
    <property type="match status" value="3"/>
</dbReference>
<dbReference type="InterPro" id="IPR045148">
    <property type="entry name" value="TCRG1-like"/>
</dbReference>
<reference evidence="5" key="1">
    <citation type="submission" date="2020-06" db="EMBL/GenBank/DDBJ databases">
        <authorList>
            <person name="Li T."/>
            <person name="Hu X."/>
            <person name="Zhang T."/>
            <person name="Song X."/>
            <person name="Zhang H."/>
            <person name="Dai N."/>
            <person name="Sheng W."/>
            <person name="Hou X."/>
            <person name="Wei L."/>
        </authorList>
    </citation>
    <scope>NUCLEOTIDE SEQUENCE</scope>
    <source>
        <strain evidence="5">K16</strain>
        <tissue evidence="5">Leaf</tissue>
    </source>
</reference>
<feature type="region of interest" description="Disordered" evidence="3">
    <location>
        <begin position="129"/>
        <end position="150"/>
    </location>
</feature>
<evidence type="ECO:0000256" key="3">
    <source>
        <dbReference type="SAM" id="MobiDB-lite"/>
    </source>
</evidence>
<evidence type="ECO:0000256" key="1">
    <source>
        <dbReference type="ARBA" id="ARBA00022737"/>
    </source>
</evidence>
<dbReference type="EMBL" id="JACGWL010000014">
    <property type="protein sequence ID" value="KAK4388034.1"/>
    <property type="molecule type" value="Genomic_DNA"/>
</dbReference>
<keyword evidence="1" id="KW-0677">Repeat</keyword>
<dbReference type="AlphaFoldDB" id="A0AAE1W7H6"/>
<dbReference type="Gene3D" id="1.10.10.440">
    <property type="entry name" value="FF domain"/>
    <property type="match status" value="3"/>
</dbReference>
<dbReference type="InterPro" id="IPR036517">
    <property type="entry name" value="FF_domain_sf"/>
</dbReference>
<feature type="coiled-coil region" evidence="2">
    <location>
        <begin position="78"/>
        <end position="112"/>
    </location>
</feature>
<dbReference type="PANTHER" id="PTHR15377:SF3">
    <property type="entry name" value="WW DOMAIN-CONTAINING PROTEIN"/>
    <property type="match status" value="1"/>
</dbReference>
<dbReference type="InterPro" id="IPR002713">
    <property type="entry name" value="FF_domain"/>
</dbReference>
<feature type="compositionally biased region" description="Basic residues" evidence="3">
    <location>
        <begin position="264"/>
        <end position="273"/>
    </location>
</feature>
<dbReference type="PANTHER" id="PTHR15377">
    <property type="entry name" value="TRANSCRIPTION ELONGATION REGULATOR 1"/>
    <property type="match status" value="1"/>
</dbReference>
<feature type="region of interest" description="Disordered" evidence="3">
    <location>
        <begin position="209"/>
        <end position="273"/>
    </location>
</feature>
<comment type="caution">
    <text evidence="5">The sequence shown here is derived from an EMBL/GenBank/DDBJ whole genome shotgun (WGS) entry which is preliminary data.</text>
</comment>